<protein>
    <submittedName>
        <fullName evidence="2">BURP domain-containing protein 3</fullName>
    </submittedName>
</protein>
<dbReference type="Proteomes" id="UP001179952">
    <property type="component" value="Unassembled WGS sequence"/>
</dbReference>
<dbReference type="AlphaFoldDB" id="A0AAV9B4K9"/>
<organism evidence="2 3">
    <name type="scientific">Acorus gramineus</name>
    <name type="common">Dwarf sweet flag</name>
    <dbReference type="NCBI Taxonomy" id="55184"/>
    <lineage>
        <taxon>Eukaryota</taxon>
        <taxon>Viridiplantae</taxon>
        <taxon>Streptophyta</taxon>
        <taxon>Embryophyta</taxon>
        <taxon>Tracheophyta</taxon>
        <taxon>Spermatophyta</taxon>
        <taxon>Magnoliopsida</taxon>
        <taxon>Liliopsida</taxon>
        <taxon>Acoraceae</taxon>
        <taxon>Acorus</taxon>
    </lineage>
</organism>
<dbReference type="EMBL" id="JAUJYN010000005">
    <property type="protein sequence ID" value="KAK1271490.1"/>
    <property type="molecule type" value="Genomic_DNA"/>
</dbReference>
<dbReference type="PANTHER" id="PTHR31236">
    <property type="entry name" value="BURP DOMAIN PROTEIN USPL1-LIKE"/>
    <property type="match status" value="1"/>
</dbReference>
<accession>A0AAV9B4K9</accession>
<evidence type="ECO:0000259" key="1">
    <source>
        <dbReference type="PROSITE" id="PS51277"/>
    </source>
</evidence>
<dbReference type="InterPro" id="IPR044816">
    <property type="entry name" value="BURP"/>
</dbReference>
<reference evidence="2" key="2">
    <citation type="submission" date="2023-06" db="EMBL/GenBank/DDBJ databases">
        <authorList>
            <person name="Ma L."/>
            <person name="Liu K.-W."/>
            <person name="Li Z."/>
            <person name="Hsiao Y.-Y."/>
            <person name="Qi Y."/>
            <person name="Fu T."/>
            <person name="Tang G."/>
            <person name="Zhang D."/>
            <person name="Sun W.-H."/>
            <person name="Liu D.-K."/>
            <person name="Li Y."/>
            <person name="Chen G.-Z."/>
            <person name="Liu X.-D."/>
            <person name="Liao X.-Y."/>
            <person name="Jiang Y.-T."/>
            <person name="Yu X."/>
            <person name="Hao Y."/>
            <person name="Huang J."/>
            <person name="Zhao X.-W."/>
            <person name="Ke S."/>
            <person name="Chen Y.-Y."/>
            <person name="Wu W.-L."/>
            <person name="Hsu J.-L."/>
            <person name="Lin Y.-F."/>
            <person name="Huang M.-D."/>
            <person name="Li C.-Y."/>
            <person name="Huang L."/>
            <person name="Wang Z.-W."/>
            <person name="Zhao X."/>
            <person name="Zhong W.-Y."/>
            <person name="Peng D.-H."/>
            <person name="Ahmad S."/>
            <person name="Lan S."/>
            <person name="Zhang J.-S."/>
            <person name="Tsai W.-C."/>
            <person name="Van De Peer Y."/>
            <person name="Liu Z.-J."/>
        </authorList>
    </citation>
    <scope>NUCLEOTIDE SEQUENCE</scope>
    <source>
        <strain evidence="2">SCP</strain>
        <tissue evidence="2">Leaves</tissue>
    </source>
</reference>
<comment type="caution">
    <text evidence="2">The sequence shown here is derived from an EMBL/GenBank/DDBJ whole genome shotgun (WGS) entry which is preliminary data.</text>
</comment>
<keyword evidence="3" id="KW-1185">Reference proteome</keyword>
<dbReference type="Pfam" id="PF03181">
    <property type="entry name" value="BURP"/>
    <property type="match status" value="1"/>
</dbReference>
<gene>
    <name evidence="2" type="ORF">QJS04_geneDACA021625</name>
</gene>
<name>A0AAV9B4K9_ACOGR</name>
<dbReference type="PANTHER" id="PTHR31236:SF45">
    <property type="entry name" value="BURP DOMAIN-CONTAINING PROTEIN"/>
    <property type="match status" value="1"/>
</dbReference>
<dbReference type="PROSITE" id="PS51277">
    <property type="entry name" value="BURP"/>
    <property type="match status" value="1"/>
</dbReference>
<proteinExistence type="predicted"/>
<dbReference type="SMART" id="SM01045">
    <property type="entry name" value="BURP"/>
    <property type="match status" value="1"/>
</dbReference>
<evidence type="ECO:0000313" key="3">
    <source>
        <dbReference type="Proteomes" id="UP001179952"/>
    </source>
</evidence>
<sequence>MHIRFTKATTEAFLPLKEAKSILFSTADLPNTLFRFSIKPKSKLALLMQETFQLCKTSPKSEEKHCTTSLESMVDFVVSVLGTNKEVRLITTAIEDQTAAEEKNSSYKWYTVMGTANEVSDAKATTLNRHPLT</sequence>
<dbReference type="InterPro" id="IPR004873">
    <property type="entry name" value="BURP_dom"/>
</dbReference>
<feature type="domain" description="BURP" evidence="1">
    <location>
        <begin position="1"/>
        <end position="133"/>
    </location>
</feature>
<reference evidence="2" key="1">
    <citation type="journal article" date="2023" name="Nat. Commun.">
        <title>Diploid and tetraploid genomes of Acorus and the evolution of monocots.</title>
        <authorList>
            <person name="Ma L."/>
            <person name="Liu K.W."/>
            <person name="Li Z."/>
            <person name="Hsiao Y.Y."/>
            <person name="Qi Y."/>
            <person name="Fu T."/>
            <person name="Tang G.D."/>
            <person name="Zhang D."/>
            <person name="Sun W.H."/>
            <person name="Liu D.K."/>
            <person name="Li Y."/>
            <person name="Chen G.Z."/>
            <person name="Liu X.D."/>
            <person name="Liao X.Y."/>
            <person name="Jiang Y.T."/>
            <person name="Yu X."/>
            <person name="Hao Y."/>
            <person name="Huang J."/>
            <person name="Zhao X.W."/>
            <person name="Ke S."/>
            <person name="Chen Y.Y."/>
            <person name="Wu W.L."/>
            <person name="Hsu J.L."/>
            <person name="Lin Y.F."/>
            <person name="Huang M.D."/>
            <person name="Li C.Y."/>
            <person name="Huang L."/>
            <person name="Wang Z.W."/>
            <person name="Zhao X."/>
            <person name="Zhong W.Y."/>
            <person name="Peng D.H."/>
            <person name="Ahmad S."/>
            <person name="Lan S."/>
            <person name="Zhang J.S."/>
            <person name="Tsai W.C."/>
            <person name="Van de Peer Y."/>
            <person name="Liu Z.J."/>
        </authorList>
    </citation>
    <scope>NUCLEOTIDE SEQUENCE</scope>
    <source>
        <strain evidence="2">SCP</strain>
    </source>
</reference>
<evidence type="ECO:0000313" key="2">
    <source>
        <dbReference type="EMBL" id="KAK1271490.1"/>
    </source>
</evidence>